<evidence type="ECO:0000313" key="2">
    <source>
        <dbReference type="EMBL" id="PLW31612.1"/>
    </source>
</evidence>
<dbReference type="EMBL" id="PGCJ01000344">
    <property type="protein sequence ID" value="PLW31612.1"/>
    <property type="molecule type" value="Genomic_DNA"/>
</dbReference>
<gene>
    <name evidence="2" type="ORF">PCANC_25039</name>
</gene>
<name>A0A2N5U1L2_9BASI</name>
<comment type="caution">
    <text evidence="2">The sequence shown here is derived from an EMBL/GenBank/DDBJ whole genome shotgun (WGS) entry which is preliminary data.</text>
</comment>
<dbReference type="Proteomes" id="UP000235388">
    <property type="component" value="Unassembled WGS sequence"/>
</dbReference>
<evidence type="ECO:0000256" key="1">
    <source>
        <dbReference type="SAM" id="MobiDB-lite"/>
    </source>
</evidence>
<reference evidence="2 3" key="1">
    <citation type="submission" date="2017-11" db="EMBL/GenBank/DDBJ databases">
        <title>De novo assembly and phasing of dikaryotic genomes from two isolates of Puccinia coronata f. sp. avenae, the causal agent of oat crown rust.</title>
        <authorList>
            <person name="Miller M.E."/>
            <person name="Zhang Y."/>
            <person name="Omidvar V."/>
            <person name="Sperschneider J."/>
            <person name="Schwessinger B."/>
            <person name="Raley C."/>
            <person name="Palmer J.M."/>
            <person name="Garnica D."/>
            <person name="Upadhyaya N."/>
            <person name="Rathjen J."/>
            <person name="Taylor J.M."/>
            <person name="Park R.F."/>
            <person name="Dodds P.N."/>
            <person name="Hirsch C.D."/>
            <person name="Kianian S.F."/>
            <person name="Figueroa M."/>
        </authorList>
    </citation>
    <scope>NUCLEOTIDE SEQUENCE [LARGE SCALE GENOMIC DNA]</scope>
    <source>
        <strain evidence="2">12NC29</strain>
    </source>
</reference>
<dbReference type="AlphaFoldDB" id="A0A2N5U1L2"/>
<feature type="region of interest" description="Disordered" evidence="1">
    <location>
        <begin position="1"/>
        <end position="31"/>
    </location>
</feature>
<feature type="non-terminal residue" evidence="2">
    <location>
        <position position="83"/>
    </location>
</feature>
<feature type="region of interest" description="Disordered" evidence="1">
    <location>
        <begin position="52"/>
        <end position="83"/>
    </location>
</feature>
<feature type="compositionally biased region" description="Pro residues" evidence="1">
    <location>
        <begin position="70"/>
        <end position="83"/>
    </location>
</feature>
<proteinExistence type="predicted"/>
<keyword evidence="3" id="KW-1185">Reference proteome</keyword>
<accession>A0A2N5U1L2</accession>
<protein>
    <submittedName>
        <fullName evidence="2">Uncharacterized protein</fullName>
    </submittedName>
</protein>
<feature type="compositionally biased region" description="Low complexity" evidence="1">
    <location>
        <begin position="1"/>
        <end position="17"/>
    </location>
</feature>
<organism evidence="2 3">
    <name type="scientific">Puccinia coronata f. sp. avenae</name>
    <dbReference type="NCBI Taxonomy" id="200324"/>
    <lineage>
        <taxon>Eukaryota</taxon>
        <taxon>Fungi</taxon>
        <taxon>Dikarya</taxon>
        <taxon>Basidiomycota</taxon>
        <taxon>Pucciniomycotina</taxon>
        <taxon>Pucciniomycetes</taxon>
        <taxon>Pucciniales</taxon>
        <taxon>Pucciniaceae</taxon>
        <taxon>Puccinia</taxon>
    </lineage>
</organism>
<evidence type="ECO:0000313" key="3">
    <source>
        <dbReference type="Proteomes" id="UP000235388"/>
    </source>
</evidence>
<sequence>MKDIQNSTSSTTKTNTKASEVQFPCSPGYHHPKATHNECKYWKLSDKQHIAARPNSGKAHVVAAKDFPSSPKPSPEPEPEPVG</sequence>